<dbReference type="PANTHER" id="PTHR21666">
    <property type="entry name" value="PEPTIDASE-RELATED"/>
    <property type="match status" value="1"/>
</dbReference>
<dbReference type="Gene3D" id="2.70.70.10">
    <property type="entry name" value="Glucose Permease (Domain IIA)"/>
    <property type="match status" value="1"/>
</dbReference>
<dbReference type="CDD" id="cd12797">
    <property type="entry name" value="M23_peptidase"/>
    <property type="match status" value="1"/>
</dbReference>
<comment type="caution">
    <text evidence="4">The sequence shown here is derived from an EMBL/GenBank/DDBJ whole genome shotgun (WGS) entry which is preliminary data.</text>
</comment>
<dbReference type="RefSeq" id="WP_122919412.1">
    <property type="nucleotide sequence ID" value="NZ_RHHQ01000014.1"/>
</dbReference>
<dbReference type="InterPro" id="IPR011055">
    <property type="entry name" value="Dup_hybrid_motif"/>
</dbReference>
<dbReference type="SUPFAM" id="SSF51261">
    <property type="entry name" value="Duplicated hybrid motif"/>
    <property type="match status" value="1"/>
</dbReference>
<dbReference type="GO" id="GO:0004222">
    <property type="term" value="F:metalloendopeptidase activity"/>
    <property type="evidence" value="ECO:0007669"/>
    <property type="project" value="TreeGrafter"/>
</dbReference>
<dbReference type="EMBL" id="RHHQ01000014">
    <property type="protein sequence ID" value="RNB85407.1"/>
    <property type="molecule type" value="Genomic_DNA"/>
</dbReference>
<protein>
    <submittedName>
        <fullName evidence="4">M23 family metallopeptidase</fullName>
    </submittedName>
</protein>
<dbReference type="InterPro" id="IPR016047">
    <property type="entry name" value="M23ase_b-sheet_dom"/>
</dbReference>
<feature type="signal peptide" evidence="2">
    <location>
        <begin position="1"/>
        <end position="22"/>
    </location>
</feature>
<sequence>MRIFCRLIVSTCILFVSLMAFSAPSFAEKKDQAALDKARMDLYVQMEQLYAIPWYYVAAIDQYERTMIRKKKGAKKAAPQPSTDRVTSITIPPEKWSGFFNPEDDDYDEASITFFEGIGKDGSGDQRADQSNDLDVLTTLTKYLAAYGFSREDFRIGLWNYYKKDLAVRTIDQFARIYEKFGRLDLHQHAFPIPARYDCSYNNTWGDARGWGGRRIHEGTDIFADYGTPVLSTGYGVVEVVGWNRYGGWRIGMRDMDNVYHYLAHLSSFRKGLKPGEIVEPGQVLGYVGSSGYGKPGTSGKFPPHLHYGMYRDMGNEEWAFDPYPYLKRWERQKVRSVKKTQ</sequence>
<evidence type="ECO:0000259" key="3">
    <source>
        <dbReference type="Pfam" id="PF01551"/>
    </source>
</evidence>
<organism evidence="4 5">
    <name type="scientific">Brevibacillus fluminis</name>
    <dbReference type="NCBI Taxonomy" id="511487"/>
    <lineage>
        <taxon>Bacteria</taxon>
        <taxon>Bacillati</taxon>
        <taxon>Bacillota</taxon>
        <taxon>Bacilli</taxon>
        <taxon>Bacillales</taxon>
        <taxon>Paenibacillaceae</taxon>
        <taxon>Brevibacillus</taxon>
    </lineage>
</organism>
<accession>A0A3M8DE04</accession>
<evidence type="ECO:0000313" key="4">
    <source>
        <dbReference type="EMBL" id="RNB85407.1"/>
    </source>
</evidence>
<dbReference type="Pfam" id="PF01551">
    <property type="entry name" value="Peptidase_M23"/>
    <property type="match status" value="1"/>
</dbReference>
<keyword evidence="5" id="KW-1185">Reference proteome</keyword>
<gene>
    <name evidence="4" type="ORF">EDM56_18550</name>
</gene>
<dbReference type="Proteomes" id="UP000271031">
    <property type="component" value="Unassembled WGS sequence"/>
</dbReference>
<evidence type="ECO:0000256" key="1">
    <source>
        <dbReference type="ARBA" id="ARBA00022729"/>
    </source>
</evidence>
<evidence type="ECO:0000313" key="5">
    <source>
        <dbReference type="Proteomes" id="UP000271031"/>
    </source>
</evidence>
<dbReference type="OrthoDB" id="9810477at2"/>
<reference evidence="4 5" key="1">
    <citation type="submission" date="2018-10" db="EMBL/GenBank/DDBJ databases">
        <title>Phylogenomics of Brevibacillus.</title>
        <authorList>
            <person name="Dunlap C."/>
        </authorList>
    </citation>
    <scope>NUCLEOTIDE SEQUENCE [LARGE SCALE GENOMIC DNA]</scope>
    <source>
        <strain evidence="4 5">JCM 15716</strain>
    </source>
</reference>
<dbReference type="AlphaFoldDB" id="A0A3M8DE04"/>
<keyword evidence="1 2" id="KW-0732">Signal</keyword>
<proteinExistence type="predicted"/>
<evidence type="ECO:0000256" key="2">
    <source>
        <dbReference type="SAM" id="SignalP"/>
    </source>
</evidence>
<dbReference type="PANTHER" id="PTHR21666:SF289">
    <property type="entry name" value="L-ALA--D-GLU ENDOPEPTIDASE"/>
    <property type="match status" value="1"/>
</dbReference>
<feature type="domain" description="M23ase beta-sheet core" evidence="3">
    <location>
        <begin position="216"/>
        <end position="313"/>
    </location>
</feature>
<name>A0A3M8DE04_9BACL</name>
<dbReference type="InterPro" id="IPR050570">
    <property type="entry name" value="Cell_wall_metabolism_enzyme"/>
</dbReference>
<feature type="chain" id="PRO_5039432188" evidence="2">
    <location>
        <begin position="23"/>
        <end position="342"/>
    </location>
</feature>